<dbReference type="SMART" id="SM00365">
    <property type="entry name" value="LRR_SD22"/>
    <property type="match status" value="3"/>
</dbReference>
<dbReference type="Proteomes" id="UP000838878">
    <property type="component" value="Chromosome 12"/>
</dbReference>
<dbReference type="AlphaFoldDB" id="A0A8J9Y7Q8"/>
<dbReference type="CDD" id="cd21340">
    <property type="entry name" value="PPP1R42"/>
    <property type="match status" value="1"/>
</dbReference>
<comment type="function">
    <text evidence="1">Cilium-specific protein required for cilia structures.</text>
</comment>
<evidence type="ECO:0000313" key="5">
    <source>
        <dbReference type="EMBL" id="CAH0717821.1"/>
    </source>
</evidence>
<reference evidence="5" key="1">
    <citation type="submission" date="2021-12" db="EMBL/GenBank/DDBJ databases">
        <authorList>
            <person name="Martin H S."/>
        </authorList>
    </citation>
    <scope>NUCLEOTIDE SEQUENCE</scope>
</reference>
<protein>
    <recommendedName>
        <fullName evidence="4">Dynein axonemal assembly factor 1 homolog</fullName>
    </recommendedName>
</protein>
<evidence type="ECO:0000256" key="1">
    <source>
        <dbReference type="ARBA" id="ARBA00003843"/>
    </source>
</evidence>
<organism evidence="5 6">
    <name type="scientific">Brenthis ino</name>
    <name type="common">lesser marbled fritillary</name>
    <dbReference type="NCBI Taxonomy" id="405034"/>
    <lineage>
        <taxon>Eukaryota</taxon>
        <taxon>Metazoa</taxon>
        <taxon>Ecdysozoa</taxon>
        <taxon>Arthropoda</taxon>
        <taxon>Hexapoda</taxon>
        <taxon>Insecta</taxon>
        <taxon>Pterygota</taxon>
        <taxon>Neoptera</taxon>
        <taxon>Endopterygota</taxon>
        <taxon>Lepidoptera</taxon>
        <taxon>Glossata</taxon>
        <taxon>Ditrysia</taxon>
        <taxon>Papilionoidea</taxon>
        <taxon>Nymphalidae</taxon>
        <taxon>Heliconiinae</taxon>
        <taxon>Argynnini</taxon>
        <taxon>Brenthis</taxon>
    </lineage>
</organism>
<keyword evidence="6" id="KW-1185">Reference proteome</keyword>
<accession>A0A8J9Y7Q8</accession>
<keyword evidence="3" id="KW-0677">Repeat</keyword>
<evidence type="ECO:0000256" key="3">
    <source>
        <dbReference type="ARBA" id="ARBA00022737"/>
    </source>
</evidence>
<keyword evidence="2" id="KW-0433">Leucine-rich repeat</keyword>
<evidence type="ECO:0000256" key="2">
    <source>
        <dbReference type="ARBA" id="ARBA00022614"/>
    </source>
</evidence>
<dbReference type="EMBL" id="OV170232">
    <property type="protein sequence ID" value="CAH0717821.1"/>
    <property type="molecule type" value="Genomic_DNA"/>
</dbReference>
<dbReference type="InterPro" id="IPR032675">
    <property type="entry name" value="LRR_dom_sf"/>
</dbReference>
<dbReference type="Gene3D" id="3.80.10.10">
    <property type="entry name" value="Ribonuclease Inhibitor"/>
    <property type="match status" value="2"/>
</dbReference>
<dbReference type="PANTHER" id="PTHR45973">
    <property type="entry name" value="PROTEIN PHOSPHATASE 1 REGULATORY SUBUNIT SDS22-RELATED"/>
    <property type="match status" value="1"/>
</dbReference>
<dbReference type="PANTHER" id="PTHR45973:SF34">
    <property type="entry name" value="PROTEIN PHOSPHATASE 1 REGULATORY SUBUNIT 42"/>
    <property type="match status" value="1"/>
</dbReference>
<dbReference type="PROSITE" id="PS51450">
    <property type="entry name" value="LRR"/>
    <property type="match status" value="2"/>
</dbReference>
<gene>
    <name evidence="5" type="ORF">BINO364_LOCUS4382</name>
</gene>
<evidence type="ECO:0000313" key="6">
    <source>
        <dbReference type="Proteomes" id="UP000838878"/>
    </source>
</evidence>
<dbReference type="InterPro" id="IPR001611">
    <property type="entry name" value="Leu-rich_rpt"/>
</dbReference>
<evidence type="ECO:0000256" key="4">
    <source>
        <dbReference type="ARBA" id="ARBA00024433"/>
    </source>
</evidence>
<dbReference type="SUPFAM" id="SSF52075">
    <property type="entry name" value="Outer arm dynein light chain 1"/>
    <property type="match status" value="1"/>
</dbReference>
<dbReference type="Pfam" id="PF12799">
    <property type="entry name" value="LRR_4"/>
    <property type="match status" value="1"/>
</dbReference>
<name>A0A8J9Y7Q8_9NEOP</name>
<sequence length="287" mass="33154">MLYNLTHLHLQWNKITKIEGLDSLTKLKKLYLSKNRISVVENLEGLRYLEELHIEKQNIDNSDALCFDPKTMIAIGASLRILNVSENKLTEMSWAKPLRRLEVLIAKKNKLDNIEEISNDLCLLVCLVDVNFTGNPMTKKHRYKEIIIARCAQLRILDTVAIHNTSRTFLQNFDKVVRLRQLHVKNKINMTRQGVEDFFELNMLPGPRALSAMAISEFSNQKPKISAIDSTYTFMPRAFWRNRTAPSPRESVNPPTQLFPSMKKSDVKNYVSPVKGILKKPMPMKYI</sequence>
<dbReference type="InterPro" id="IPR050576">
    <property type="entry name" value="Cilia_flagella_integrity"/>
</dbReference>
<feature type="non-terminal residue" evidence="5">
    <location>
        <position position="287"/>
    </location>
</feature>
<proteinExistence type="predicted"/>
<dbReference type="OrthoDB" id="10262005at2759"/>
<dbReference type="InterPro" id="IPR025875">
    <property type="entry name" value="Leu-rich_rpt_4"/>
</dbReference>